<dbReference type="Gene3D" id="3.40.50.720">
    <property type="entry name" value="NAD(P)-binding Rossmann-like Domain"/>
    <property type="match status" value="1"/>
</dbReference>
<dbReference type="CDD" id="cd08946">
    <property type="entry name" value="SDR_e"/>
    <property type="match status" value="1"/>
</dbReference>
<dbReference type="InterPro" id="IPR036291">
    <property type="entry name" value="NAD(P)-bd_dom_sf"/>
</dbReference>
<name>A0A840CE94_9RHOB</name>
<accession>A0A840CE94</accession>
<reference evidence="4" key="1">
    <citation type="submission" date="2020-08" db="EMBL/GenBank/DDBJ databases">
        <title>Genomic Encyclopedia of Type Strains, Phase IV (KMG-IV): sequencing the most valuable type-strain genomes for metagenomic binning, comparative biology and taxonomic classification.</title>
        <authorList>
            <person name="Goeker M."/>
        </authorList>
    </citation>
    <scope>NUCLEOTIDE SEQUENCE [LARGE SCALE GENOMIC DNA]</scope>
    <source>
        <strain evidence="4">DSM 105040</strain>
    </source>
</reference>
<sequence>MAQRILVTGANGFIGRHCTRALADAGWEVVAIGRQARPQPHITRSLQCDLLDITAAGAAVRGAAASHMLHLAWHDGPRDRWTSLSNLDWATATLSLTRAFAAGGGERLIFAGSCAEYDWRAPVLSEATTPLNPASLYGAAKAATGGLLRAAQAALGISVAEARIFFCYGPGEPKGRLISDLLEGLAQGVPVRCTDGLQQRDYLHAADVARALTLVAGAGIEGAVNIASGKAIAVRDLVRTAARQMGRPDLPVLGALPRAADDPAVLVGDVARLGALGFKPAFDLETGIADTIARWRQDTP</sequence>
<dbReference type="AlphaFoldDB" id="A0A840CE94"/>
<gene>
    <name evidence="4" type="ORF">GGR17_002211</name>
</gene>
<evidence type="ECO:0000259" key="3">
    <source>
        <dbReference type="Pfam" id="PF01370"/>
    </source>
</evidence>
<evidence type="ECO:0000313" key="4">
    <source>
        <dbReference type="EMBL" id="MBB4022402.1"/>
    </source>
</evidence>
<dbReference type="InterPro" id="IPR001509">
    <property type="entry name" value="Epimerase_deHydtase"/>
</dbReference>
<comment type="similarity">
    <text evidence="2">Belongs to the NAD(P)-dependent epimerase/dehydratase family.</text>
</comment>
<protein>
    <submittedName>
        <fullName evidence="4">Nucleoside-diphosphate-sugar epimerase</fullName>
    </submittedName>
</protein>
<feature type="domain" description="NAD-dependent epimerase/dehydratase" evidence="3">
    <location>
        <begin position="5"/>
        <end position="226"/>
    </location>
</feature>
<dbReference type="InterPro" id="IPR020904">
    <property type="entry name" value="Sc_DH/Rdtase_CS"/>
</dbReference>
<dbReference type="PROSITE" id="PS00061">
    <property type="entry name" value="ADH_SHORT"/>
    <property type="match status" value="1"/>
</dbReference>
<dbReference type="EMBL" id="JACIEQ010000002">
    <property type="protein sequence ID" value="MBB4022402.1"/>
    <property type="molecule type" value="Genomic_DNA"/>
</dbReference>
<evidence type="ECO:0000256" key="2">
    <source>
        <dbReference type="ARBA" id="ARBA00007637"/>
    </source>
</evidence>
<keyword evidence="5" id="KW-1185">Reference proteome</keyword>
<comment type="pathway">
    <text evidence="1">Bacterial outer membrane biogenesis; LPS O-antigen biosynthesis.</text>
</comment>
<dbReference type="Proteomes" id="UP000585681">
    <property type="component" value="Unassembled WGS sequence"/>
</dbReference>
<dbReference type="SUPFAM" id="SSF51735">
    <property type="entry name" value="NAD(P)-binding Rossmann-fold domains"/>
    <property type="match status" value="1"/>
</dbReference>
<dbReference type="Pfam" id="PF01370">
    <property type="entry name" value="Epimerase"/>
    <property type="match status" value="1"/>
</dbReference>
<evidence type="ECO:0000256" key="1">
    <source>
        <dbReference type="ARBA" id="ARBA00005125"/>
    </source>
</evidence>
<comment type="caution">
    <text evidence="4">The sequence shown here is derived from an EMBL/GenBank/DDBJ whole genome shotgun (WGS) entry which is preliminary data.</text>
</comment>
<proteinExistence type="inferred from homology"/>
<organism evidence="4 5">
    <name type="scientific">Actibacterium naphthalenivorans</name>
    <dbReference type="NCBI Taxonomy" id="1614693"/>
    <lineage>
        <taxon>Bacteria</taxon>
        <taxon>Pseudomonadati</taxon>
        <taxon>Pseudomonadota</taxon>
        <taxon>Alphaproteobacteria</taxon>
        <taxon>Rhodobacterales</taxon>
        <taxon>Roseobacteraceae</taxon>
        <taxon>Actibacterium</taxon>
    </lineage>
</organism>
<dbReference type="Gene3D" id="3.90.25.10">
    <property type="entry name" value="UDP-galactose 4-epimerase, domain 1"/>
    <property type="match status" value="1"/>
</dbReference>
<dbReference type="PANTHER" id="PTHR43000">
    <property type="entry name" value="DTDP-D-GLUCOSE 4,6-DEHYDRATASE-RELATED"/>
    <property type="match status" value="1"/>
</dbReference>
<dbReference type="RefSeq" id="WP_054539021.1">
    <property type="nucleotide sequence ID" value="NZ_JACIEQ010000002.1"/>
</dbReference>
<evidence type="ECO:0000313" key="5">
    <source>
        <dbReference type="Proteomes" id="UP000585681"/>
    </source>
</evidence>